<reference evidence="1 2" key="1">
    <citation type="submission" date="2020-07" db="EMBL/GenBank/DDBJ databases">
        <title>Complete genome and description of Chryseobacterium manosquense strain Marseille-Q2069 sp. nov.</title>
        <authorList>
            <person name="Boxberger M."/>
        </authorList>
    </citation>
    <scope>NUCLEOTIDE SEQUENCE [LARGE SCALE GENOMIC DNA]</scope>
    <source>
        <strain evidence="1 2">Marseille-Q2069</strain>
    </source>
</reference>
<proteinExistence type="predicted"/>
<evidence type="ECO:0000313" key="2">
    <source>
        <dbReference type="Proteomes" id="UP000516438"/>
    </source>
</evidence>
<protein>
    <submittedName>
        <fullName evidence="1">Helix-turn-helix transcriptional regulator</fullName>
    </submittedName>
</protein>
<evidence type="ECO:0000313" key="1">
    <source>
        <dbReference type="EMBL" id="QNS41646.1"/>
    </source>
</evidence>
<keyword evidence="2" id="KW-1185">Reference proteome</keyword>
<name>A0A7H1DXD8_9FLAO</name>
<sequence>MNIGILKIADDKIEEAFNLFSELPFEDSVYSLLLLKKIMEESREMLSFYIDFFKTIFPDFLINLQSSNYYSNEEKIPFSLKSSFQKNHKRFLQVVRTLHVSKQTLTFQIGFKIDHIDNPVYLLHTVILTTQNIDFKNHRFKYLNKILVQALNEENFSIKNESEINYRQFLKDSKDYYGSSHQAFVLKMKMVNAIRDIMFTNLTLKEIAFKNNFSSYIAMYNAFHKTNFLNLSKIPRYCKKF</sequence>
<dbReference type="RefSeq" id="WP_122028060.1">
    <property type="nucleotide sequence ID" value="NZ_CP060203.1"/>
</dbReference>
<dbReference type="Gene3D" id="1.10.10.60">
    <property type="entry name" value="Homeodomain-like"/>
    <property type="match status" value="1"/>
</dbReference>
<organism evidence="1 2">
    <name type="scientific">Chryseobacterium manosquense</name>
    <dbReference type="NCBI Taxonomy" id="2754694"/>
    <lineage>
        <taxon>Bacteria</taxon>
        <taxon>Pseudomonadati</taxon>
        <taxon>Bacteroidota</taxon>
        <taxon>Flavobacteriia</taxon>
        <taxon>Flavobacteriales</taxon>
        <taxon>Weeksellaceae</taxon>
        <taxon>Chryseobacterium group</taxon>
        <taxon>Chryseobacterium</taxon>
    </lineage>
</organism>
<dbReference type="KEGG" id="cmaq:H0S70_01230"/>
<dbReference type="Proteomes" id="UP000516438">
    <property type="component" value="Chromosome"/>
</dbReference>
<accession>A0A7H1DXD8</accession>
<gene>
    <name evidence="1" type="ORF">H0S70_01230</name>
</gene>
<dbReference type="AlphaFoldDB" id="A0A7H1DXD8"/>
<dbReference type="EMBL" id="CP060203">
    <property type="protein sequence ID" value="QNS41646.1"/>
    <property type="molecule type" value="Genomic_DNA"/>
</dbReference>